<reference evidence="3" key="1">
    <citation type="submission" date="2021-01" db="EMBL/GenBank/DDBJ databases">
        <authorList>
            <consortium name="Genoscope - CEA"/>
            <person name="William W."/>
        </authorList>
    </citation>
    <scope>NUCLEOTIDE SEQUENCE</scope>
</reference>
<comment type="caution">
    <text evidence="3">The sequence shown here is derived from an EMBL/GenBank/DDBJ whole genome shotgun (WGS) entry which is preliminary data.</text>
</comment>
<dbReference type="OrthoDB" id="288381at2759"/>
<keyword evidence="4" id="KW-1185">Reference proteome</keyword>
<gene>
    <name evidence="3" type="ORF">PPENT_87.1.T0150216</name>
</gene>
<evidence type="ECO:0000259" key="2">
    <source>
        <dbReference type="PROSITE" id="PS50011"/>
    </source>
</evidence>
<dbReference type="GO" id="GO:0004674">
    <property type="term" value="F:protein serine/threonine kinase activity"/>
    <property type="evidence" value="ECO:0007669"/>
    <property type="project" value="TreeGrafter"/>
</dbReference>
<evidence type="ECO:0000313" key="3">
    <source>
        <dbReference type="EMBL" id="CAD8146182.1"/>
    </source>
</evidence>
<dbReference type="InterPro" id="IPR000719">
    <property type="entry name" value="Prot_kinase_dom"/>
</dbReference>
<name>A0A8S1T6C1_9CILI</name>
<dbReference type="Pfam" id="PF00069">
    <property type="entry name" value="Pkinase"/>
    <property type="match status" value="1"/>
</dbReference>
<dbReference type="PROSITE" id="PS00108">
    <property type="entry name" value="PROTEIN_KINASE_ST"/>
    <property type="match status" value="1"/>
</dbReference>
<dbReference type="EMBL" id="CAJJDO010000015">
    <property type="protein sequence ID" value="CAD8146182.1"/>
    <property type="molecule type" value="Genomic_DNA"/>
</dbReference>
<proteinExistence type="predicted"/>
<dbReference type="AlphaFoldDB" id="A0A8S1T6C1"/>
<feature type="domain" description="Protein kinase" evidence="2">
    <location>
        <begin position="2"/>
        <end position="242"/>
    </location>
</feature>
<dbReference type="GO" id="GO:0005634">
    <property type="term" value="C:nucleus"/>
    <property type="evidence" value="ECO:0007669"/>
    <property type="project" value="TreeGrafter"/>
</dbReference>
<dbReference type="PANTHER" id="PTHR44167:SF24">
    <property type="entry name" value="SERINE_THREONINE-PROTEIN KINASE CHK2"/>
    <property type="match status" value="1"/>
</dbReference>
<dbReference type="CDD" id="cd00180">
    <property type="entry name" value="PKc"/>
    <property type="match status" value="1"/>
</dbReference>
<dbReference type="GO" id="GO:0005737">
    <property type="term" value="C:cytoplasm"/>
    <property type="evidence" value="ECO:0007669"/>
    <property type="project" value="TreeGrafter"/>
</dbReference>
<protein>
    <recommendedName>
        <fullName evidence="2">Protein kinase domain-containing protein</fullName>
    </recommendedName>
</protein>
<dbReference type="GO" id="GO:0005524">
    <property type="term" value="F:ATP binding"/>
    <property type="evidence" value="ECO:0007669"/>
    <property type="project" value="InterPro"/>
</dbReference>
<accession>A0A8S1T6C1</accession>
<sequence length="364" mass="43537">MHHKLVVLQEIRPNKVYLVKYQNQDKGQFYLKKYLAYQYQNIVEVVKILKGQQLRNIVKIIDVSIENNELLCVVEEACKYNLREIIKLHETTFDTQEILKCLLDIIGGLLELKNLNIFHRDIKPDNIVYDGENYKIIDFETAKKFQDDRTKVQSLDIGTLNYRAPEITQNRAYSSQCDVWSLGCLFYYMLFKQERNHMDQLVIPQNHNYDDQIIKILERMLEKNEKKRITLANLQNDVQQLYNINNNQTQSTRLEQNTINLVSDINKNINEIHNDINTFNNIMTNLIIKEKNEQKIIKLYQFWTKRLGTIFPLKIKERQTIENLLLFQIQEFKQKRIKIDLFASIDQIKDELNCIQDLNDYYDF</sequence>
<dbReference type="Proteomes" id="UP000689195">
    <property type="component" value="Unassembled WGS sequence"/>
</dbReference>
<dbReference type="PANTHER" id="PTHR44167">
    <property type="entry name" value="OVARIAN-SPECIFIC SERINE/THREONINE-PROTEIN KINASE LOK-RELATED"/>
    <property type="match status" value="1"/>
</dbReference>
<dbReference type="GO" id="GO:0044773">
    <property type="term" value="P:mitotic DNA damage checkpoint signaling"/>
    <property type="evidence" value="ECO:0007669"/>
    <property type="project" value="TreeGrafter"/>
</dbReference>
<dbReference type="PROSITE" id="PS50011">
    <property type="entry name" value="PROTEIN_KINASE_DOM"/>
    <property type="match status" value="1"/>
</dbReference>
<organism evidence="3 4">
    <name type="scientific">Paramecium pentaurelia</name>
    <dbReference type="NCBI Taxonomy" id="43138"/>
    <lineage>
        <taxon>Eukaryota</taxon>
        <taxon>Sar</taxon>
        <taxon>Alveolata</taxon>
        <taxon>Ciliophora</taxon>
        <taxon>Intramacronucleata</taxon>
        <taxon>Oligohymenophorea</taxon>
        <taxon>Peniculida</taxon>
        <taxon>Parameciidae</taxon>
        <taxon>Paramecium</taxon>
    </lineage>
</organism>
<evidence type="ECO:0000313" key="4">
    <source>
        <dbReference type="Proteomes" id="UP000689195"/>
    </source>
</evidence>
<keyword evidence="1" id="KW-0175">Coiled coil</keyword>
<dbReference type="InterPro" id="IPR008271">
    <property type="entry name" value="Ser/Thr_kinase_AS"/>
</dbReference>
<feature type="coiled-coil region" evidence="1">
    <location>
        <begin position="217"/>
        <end position="251"/>
    </location>
</feature>
<dbReference type="SMART" id="SM00220">
    <property type="entry name" value="S_TKc"/>
    <property type="match status" value="1"/>
</dbReference>
<evidence type="ECO:0000256" key="1">
    <source>
        <dbReference type="SAM" id="Coils"/>
    </source>
</evidence>